<comment type="caution">
    <text evidence="2">The sequence shown here is derived from an EMBL/GenBank/DDBJ whole genome shotgun (WGS) entry which is preliminary data.</text>
</comment>
<name>A0A9W9BQJ7_9HYPO</name>
<dbReference type="Pfam" id="PF06985">
    <property type="entry name" value="HET"/>
    <property type="match status" value="1"/>
</dbReference>
<evidence type="ECO:0000313" key="2">
    <source>
        <dbReference type="EMBL" id="KAJ4321822.1"/>
    </source>
</evidence>
<evidence type="ECO:0000259" key="1">
    <source>
        <dbReference type="Pfam" id="PF06985"/>
    </source>
</evidence>
<keyword evidence="3" id="KW-1185">Reference proteome</keyword>
<gene>
    <name evidence="2" type="ORF">N0V84_005117</name>
</gene>
<evidence type="ECO:0000313" key="3">
    <source>
        <dbReference type="Proteomes" id="UP001140502"/>
    </source>
</evidence>
<proteinExistence type="predicted"/>
<dbReference type="PANTHER" id="PTHR24148">
    <property type="entry name" value="ANKYRIN REPEAT DOMAIN-CONTAINING PROTEIN 39 HOMOLOG-RELATED"/>
    <property type="match status" value="1"/>
</dbReference>
<accession>A0A9W9BQJ7</accession>
<feature type="domain" description="Heterokaryon incompatibility" evidence="1">
    <location>
        <begin position="269"/>
        <end position="420"/>
    </location>
</feature>
<reference evidence="2" key="1">
    <citation type="submission" date="2022-10" db="EMBL/GenBank/DDBJ databases">
        <title>Tapping the CABI collections for fungal endophytes: first genome assemblies for Collariella, Neodidymelliopsis, Ascochyta clinopodiicola, Didymella pomorum, Didymosphaeria variabile, Neocosmospora piperis and Neocucurbitaria cava.</title>
        <authorList>
            <person name="Hill R."/>
        </authorList>
    </citation>
    <scope>NUCLEOTIDE SEQUENCE</scope>
    <source>
        <strain evidence="2">IMI 366586</strain>
    </source>
</reference>
<dbReference type="PANTHER" id="PTHR24148:SF64">
    <property type="entry name" value="HETEROKARYON INCOMPATIBILITY DOMAIN-CONTAINING PROTEIN"/>
    <property type="match status" value="1"/>
</dbReference>
<dbReference type="EMBL" id="JAPEUR010000090">
    <property type="protein sequence ID" value="KAJ4321822.1"/>
    <property type="molecule type" value="Genomic_DNA"/>
</dbReference>
<dbReference type="AlphaFoldDB" id="A0A9W9BQJ7"/>
<protein>
    <recommendedName>
        <fullName evidence="1">Heterokaryon incompatibility domain-containing protein</fullName>
    </recommendedName>
</protein>
<dbReference type="InterPro" id="IPR010730">
    <property type="entry name" value="HET"/>
</dbReference>
<dbReference type="OrthoDB" id="1262810at2759"/>
<dbReference type="Proteomes" id="UP001140502">
    <property type="component" value="Unassembled WGS sequence"/>
</dbReference>
<sequence>MASRWVFSVPTEEELAQMNQAEEIYPALCYTSRMGTFTQRSRRSLAGHMPYAPDNFEDRAATFTIDDATSEVEKFLVLCGYKVAGKLPSNCVFHIDVFASEQGYSEAEVQLGGKQLTRAQSYHISPEVSDTVNICILVGVFKIWKTPQMFLFMDPWTLVLEERLFLTNPTCYAAKFIGEPPSVDLLDLESRPEQSPGSRSRTLGALTKRWKRGGSSSNVPRAPAMYRYERLKGPRDIRLMSLEPGSGEMPLNATVVHVTLDYEDMPDFCAISYQWGADLKPYEIETPHGKIPITNSLHGALRCVRKSDQPLMVWADAACINQDDNHEKCAQIRLMAQIFKAANPVYAWIGEEGDRSSEVMETLIQVRTVALRPDCWPEALPPVPEHWRGRSAPLKEDKIWDALDAMLARGWFKRAWVVQEVVLAPRVVLCCGNWSANLDDIFEALNICMRRGRFGVMKNSQRNPSNNNAYAAYVLGMTRKSYANPLQRRKYDFLSLTDLFSYTQSTIPRDKLFSLLLLACDAADLSLNPDYESSEETVIRRYARTFVKRGEASRLLYRAGKSRSYSFCSWIPEWTRRETPGTISDWCGSQGRFSASLSEPIDCDIVSLHDKDHLQIRGVVVDTIQSVGSITLQHHDAITYLNALRQSIAGLTEYPTGDSISNLQLRIPVGGALHAHLDTANDMAAYEGFLSSLDGDNDQDVEQARERQNHQSDNLDYEGIRSTITSIGEMVDFLKQPQSLRGKTWKYWHTAVSLAKRLSCARFCVTRRGYAGLVPQTARVGQEIVVLHVTKSSDRRGRRRLVFGEAGLAKERQIRSGRAAK</sequence>
<organism evidence="2 3">
    <name type="scientific">Fusarium piperis</name>
    <dbReference type="NCBI Taxonomy" id="1435070"/>
    <lineage>
        <taxon>Eukaryota</taxon>
        <taxon>Fungi</taxon>
        <taxon>Dikarya</taxon>
        <taxon>Ascomycota</taxon>
        <taxon>Pezizomycotina</taxon>
        <taxon>Sordariomycetes</taxon>
        <taxon>Hypocreomycetidae</taxon>
        <taxon>Hypocreales</taxon>
        <taxon>Nectriaceae</taxon>
        <taxon>Fusarium</taxon>
        <taxon>Fusarium solani species complex</taxon>
    </lineage>
</organism>
<dbReference type="InterPro" id="IPR052895">
    <property type="entry name" value="HetReg/Transcr_Mod"/>
</dbReference>